<dbReference type="OrthoDB" id="1263307at2759"/>
<dbReference type="PANTHER" id="PTHR37017">
    <property type="entry name" value="AB HYDROLASE-1 DOMAIN-CONTAINING PROTEIN-RELATED"/>
    <property type="match status" value="1"/>
</dbReference>
<proteinExistence type="predicted"/>
<gene>
    <name evidence="2" type="ORF">UCDDA912_g05238</name>
</gene>
<sequence>MSSPPSRPFILIVPGSLTPATAYGPVVEEVTKRGHDIRAVSLPSVRLHSETGPVREPPTMYEDAAVIAEEAGALADQGRDVIIISHSYGGVPATESVRGLSKKARRAEGKQGGVVRLAYMASLVPALGAAANEVLTNRPRAEGLSVEMDMDEHGWIFVTDPAQTARLIMPGVSEEEGRRVTQQLAYHSSTSFTNPLTYAGYKDVAVSYLLCEKDIAIPHESQTDMIELVERESGSKVDVVRINAGHGPNFTALGEVVDWIVNMSEKAVADSTGAR</sequence>
<dbReference type="PANTHER" id="PTHR37017:SF13">
    <property type="entry name" value="AB HYDROLASE-1 DOMAIN-CONTAINING PROTEIN"/>
    <property type="match status" value="1"/>
</dbReference>
<evidence type="ECO:0000313" key="3">
    <source>
        <dbReference type="Proteomes" id="UP000034680"/>
    </source>
</evidence>
<organism evidence="2 3">
    <name type="scientific">Diaporthe ampelina</name>
    <dbReference type="NCBI Taxonomy" id="1214573"/>
    <lineage>
        <taxon>Eukaryota</taxon>
        <taxon>Fungi</taxon>
        <taxon>Dikarya</taxon>
        <taxon>Ascomycota</taxon>
        <taxon>Pezizomycotina</taxon>
        <taxon>Sordariomycetes</taxon>
        <taxon>Sordariomycetidae</taxon>
        <taxon>Diaporthales</taxon>
        <taxon>Diaporthaceae</taxon>
        <taxon>Diaporthe</taxon>
    </lineage>
</organism>
<dbReference type="Pfam" id="PF12697">
    <property type="entry name" value="Abhydrolase_6"/>
    <property type="match status" value="1"/>
</dbReference>
<comment type="caution">
    <text evidence="2">The sequence shown here is derived from an EMBL/GenBank/DDBJ whole genome shotgun (WGS) entry which is preliminary data.</text>
</comment>
<dbReference type="EMBL" id="LCUC01000186">
    <property type="protein sequence ID" value="KKY34781.1"/>
    <property type="molecule type" value="Genomic_DNA"/>
</dbReference>
<reference evidence="2 3" key="1">
    <citation type="submission" date="2015-05" db="EMBL/GenBank/DDBJ databases">
        <title>Distinctive expansion of gene families associated with plant cell wall degradation and secondary metabolism in the genomes of grapevine trunk pathogens.</title>
        <authorList>
            <person name="Lawrence D.P."/>
            <person name="Travadon R."/>
            <person name="Rolshausen P.E."/>
            <person name="Baumgartner K."/>
        </authorList>
    </citation>
    <scope>NUCLEOTIDE SEQUENCE [LARGE SCALE GENOMIC DNA]</scope>
    <source>
        <strain evidence="2">DA912</strain>
    </source>
</reference>
<dbReference type="InterPro" id="IPR052897">
    <property type="entry name" value="Sec-Metab_Biosynth_Hydrolase"/>
</dbReference>
<evidence type="ECO:0000259" key="1">
    <source>
        <dbReference type="Pfam" id="PF12697"/>
    </source>
</evidence>
<dbReference type="AlphaFoldDB" id="A0A0G2FL53"/>
<protein>
    <recommendedName>
        <fullName evidence="1">AB hydrolase-1 domain-containing protein</fullName>
    </recommendedName>
</protein>
<dbReference type="InterPro" id="IPR029058">
    <property type="entry name" value="AB_hydrolase_fold"/>
</dbReference>
<reference evidence="2 3" key="2">
    <citation type="submission" date="2015-05" db="EMBL/GenBank/DDBJ databases">
        <authorList>
            <person name="Morales-Cruz A."/>
            <person name="Amrine K.C."/>
            <person name="Cantu D."/>
        </authorList>
    </citation>
    <scope>NUCLEOTIDE SEQUENCE [LARGE SCALE GENOMIC DNA]</scope>
    <source>
        <strain evidence="2">DA912</strain>
    </source>
</reference>
<accession>A0A0G2FL53</accession>
<dbReference type="SUPFAM" id="SSF53474">
    <property type="entry name" value="alpha/beta-Hydrolases"/>
    <property type="match status" value="1"/>
</dbReference>
<keyword evidence="3" id="KW-1185">Reference proteome</keyword>
<name>A0A0G2FL53_9PEZI</name>
<dbReference type="Proteomes" id="UP000034680">
    <property type="component" value="Unassembled WGS sequence"/>
</dbReference>
<feature type="domain" description="AB hydrolase-1" evidence="1">
    <location>
        <begin position="10"/>
        <end position="258"/>
    </location>
</feature>
<dbReference type="Gene3D" id="3.40.50.1820">
    <property type="entry name" value="alpha/beta hydrolase"/>
    <property type="match status" value="1"/>
</dbReference>
<evidence type="ECO:0000313" key="2">
    <source>
        <dbReference type="EMBL" id="KKY34781.1"/>
    </source>
</evidence>
<dbReference type="InterPro" id="IPR000073">
    <property type="entry name" value="AB_hydrolase_1"/>
</dbReference>